<proteinExistence type="predicted"/>
<reference evidence="1 2" key="1">
    <citation type="submission" date="2020-07" db="EMBL/GenBank/DDBJ databases">
        <title>Exploring microbial biodiversity for novel pathways involved in the catabolism of aromatic compounds derived from lignin.</title>
        <authorList>
            <person name="Elkins J."/>
        </authorList>
    </citation>
    <scope>NUCLEOTIDE SEQUENCE [LARGE SCALE GENOMIC DNA]</scope>
    <source>
        <strain evidence="1 2">H2C3B</strain>
    </source>
</reference>
<keyword evidence="1" id="KW-0808">Transferase</keyword>
<protein>
    <submittedName>
        <fullName evidence="1">Carbamate kinase</fullName>
    </submittedName>
</protein>
<dbReference type="Proteomes" id="UP000572540">
    <property type="component" value="Unassembled WGS sequence"/>
</dbReference>
<dbReference type="EMBL" id="JACCAU010000001">
    <property type="protein sequence ID" value="NYH14187.1"/>
    <property type="molecule type" value="Genomic_DNA"/>
</dbReference>
<keyword evidence="1" id="KW-0418">Kinase</keyword>
<gene>
    <name evidence="1" type="ORF">GGD41_001415</name>
</gene>
<dbReference type="AlphaFoldDB" id="A0A7Y9W4N7"/>
<organism evidence="1 2">
    <name type="scientific">Paraburkholderia bryophila</name>
    <dbReference type="NCBI Taxonomy" id="420952"/>
    <lineage>
        <taxon>Bacteria</taxon>
        <taxon>Pseudomonadati</taxon>
        <taxon>Pseudomonadota</taxon>
        <taxon>Betaproteobacteria</taxon>
        <taxon>Burkholderiales</taxon>
        <taxon>Burkholderiaceae</taxon>
        <taxon>Paraburkholderia</taxon>
    </lineage>
</organism>
<name>A0A7Y9W4N7_9BURK</name>
<dbReference type="GO" id="GO:0016301">
    <property type="term" value="F:kinase activity"/>
    <property type="evidence" value="ECO:0007669"/>
    <property type="project" value="UniProtKB-KW"/>
</dbReference>
<evidence type="ECO:0000313" key="2">
    <source>
        <dbReference type="Proteomes" id="UP000572540"/>
    </source>
</evidence>
<sequence>MRVRLAHRPAVIGSLDRIEAMANGSAGTRVVCA</sequence>
<comment type="caution">
    <text evidence="1">The sequence shown here is derived from an EMBL/GenBank/DDBJ whole genome shotgun (WGS) entry which is preliminary data.</text>
</comment>
<accession>A0A7Y9W4N7</accession>
<evidence type="ECO:0000313" key="1">
    <source>
        <dbReference type="EMBL" id="NYH14187.1"/>
    </source>
</evidence>